<comment type="caution">
    <text evidence="1">The sequence shown here is derived from an EMBL/GenBank/DDBJ whole genome shotgun (WGS) entry which is preliminary data.</text>
</comment>
<proteinExistence type="predicted"/>
<name>A0AAD1UHM1_EUPCR</name>
<sequence length="313" mass="36123">MESYTIESVQSFFERNNIQANINAKHFNKKNMCINIRTIGLNQHERHDSRIPLYTCARKDIKTIFKQERSRVENQRKASTNLFSFGKGVLKDEYINKDRNIMKKPDNRADVAQEVQKVFEGAPDRNSEIPPIQVRKYKTPSLRQSTSISSVANILPNVKRTSVKNIEDYKMELGALKGLAKKLNKNSIRTESSRQCPLVINSSVKSIKIREEKIFGKHQRPSQKKSELMKKIHKIPALKKICSLRPELRNNCLRDKRHSMPKQFAINHPNALKGGSSIIKKQQISKKKLKDKETLDFKEVGPWESGSESYSDF</sequence>
<gene>
    <name evidence="1" type="ORF">ECRASSUSDP1_LOCUS10235</name>
</gene>
<accession>A0AAD1UHM1</accession>
<dbReference type="EMBL" id="CAMPGE010010084">
    <property type="protein sequence ID" value="CAI2368939.1"/>
    <property type="molecule type" value="Genomic_DNA"/>
</dbReference>
<evidence type="ECO:0000313" key="1">
    <source>
        <dbReference type="EMBL" id="CAI2368939.1"/>
    </source>
</evidence>
<evidence type="ECO:0000313" key="2">
    <source>
        <dbReference type="Proteomes" id="UP001295684"/>
    </source>
</evidence>
<reference evidence="1" key="1">
    <citation type="submission" date="2023-07" db="EMBL/GenBank/DDBJ databases">
        <authorList>
            <consortium name="AG Swart"/>
            <person name="Singh M."/>
            <person name="Singh A."/>
            <person name="Seah K."/>
            <person name="Emmerich C."/>
        </authorList>
    </citation>
    <scope>NUCLEOTIDE SEQUENCE</scope>
    <source>
        <strain evidence="1">DP1</strain>
    </source>
</reference>
<organism evidence="1 2">
    <name type="scientific">Euplotes crassus</name>
    <dbReference type="NCBI Taxonomy" id="5936"/>
    <lineage>
        <taxon>Eukaryota</taxon>
        <taxon>Sar</taxon>
        <taxon>Alveolata</taxon>
        <taxon>Ciliophora</taxon>
        <taxon>Intramacronucleata</taxon>
        <taxon>Spirotrichea</taxon>
        <taxon>Hypotrichia</taxon>
        <taxon>Euplotida</taxon>
        <taxon>Euplotidae</taxon>
        <taxon>Moneuplotes</taxon>
    </lineage>
</organism>
<dbReference type="Proteomes" id="UP001295684">
    <property type="component" value="Unassembled WGS sequence"/>
</dbReference>
<keyword evidence="2" id="KW-1185">Reference proteome</keyword>
<protein>
    <submittedName>
        <fullName evidence="1">Uncharacterized protein</fullName>
    </submittedName>
</protein>
<dbReference type="AlphaFoldDB" id="A0AAD1UHM1"/>